<reference evidence="2" key="1">
    <citation type="journal article" date="2023" name="G3 (Bethesda)">
        <title>Genome assembly and association tests identify interacting loci associated with vigor, precocity, and sex in interspecific pistachio rootstocks.</title>
        <authorList>
            <person name="Palmer W."/>
            <person name="Jacygrad E."/>
            <person name="Sagayaradj S."/>
            <person name="Cavanaugh K."/>
            <person name="Han R."/>
            <person name="Bertier L."/>
            <person name="Beede B."/>
            <person name="Kafkas S."/>
            <person name="Golino D."/>
            <person name="Preece J."/>
            <person name="Michelmore R."/>
        </authorList>
    </citation>
    <scope>NUCLEOTIDE SEQUENCE [LARGE SCALE GENOMIC DNA]</scope>
</reference>
<dbReference type="Proteomes" id="UP001164250">
    <property type="component" value="Chromosome 10"/>
</dbReference>
<organism evidence="1 2">
    <name type="scientific">Pistacia atlantica</name>
    <dbReference type="NCBI Taxonomy" id="434234"/>
    <lineage>
        <taxon>Eukaryota</taxon>
        <taxon>Viridiplantae</taxon>
        <taxon>Streptophyta</taxon>
        <taxon>Embryophyta</taxon>
        <taxon>Tracheophyta</taxon>
        <taxon>Spermatophyta</taxon>
        <taxon>Magnoliopsida</taxon>
        <taxon>eudicotyledons</taxon>
        <taxon>Gunneridae</taxon>
        <taxon>Pentapetalae</taxon>
        <taxon>rosids</taxon>
        <taxon>malvids</taxon>
        <taxon>Sapindales</taxon>
        <taxon>Anacardiaceae</taxon>
        <taxon>Pistacia</taxon>
    </lineage>
</organism>
<gene>
    <name evidence="1" type="ORF">Patl1_08128</name>
</gene>
<keyword evidence="2" id="KW-1185">Reference proteome</keyword>
<proteinExistence type="predicted"/>
<comment type="caution">
    <text evidence="1">The sequence shown here is derived from an EMBL/GenBank/DDBJ whole genome shotgun (WGS) entry which is preliminary data.</text>
</comment>
<sequence length="242" mass="27533">MAALVVEGDRYRSLLHGEEEKNTKWRFGTLPNYNTVNKLFEEGRTKVWPAGSLEEKVQNLAKSWEMEMIHKTRIEDFKTIDTNKFTFSLNGRKAQTIEEISKLDGGYGLNWQTSLPKELRVYNPIDDETAASYMKTFSKTLPRGFAMEVLQVYSGPPVIAYKFRHWGFMDGPFRGHAATGEMVELFGMAMFEVDEDMKIVKVEFFYDRGELLAGLLKGAKIDGSYSSKEAAAPLSCPVLRNN</sequence>
<name>A0ACC1AJU3_9ROSI</name>
<protein>
    <submittedName>
        <fullName evidence="1">Uncharacterized protein</fullName>
    </submittedName>
</protein>
<evidence type="ECO:0000313" key="1">
    <source>
        <dbReference type="EMBL" id="KAJ0086949.1"/>
    </source>
</evidence>
<evidence type="ECO:0000313" key="2">
    <source>
        <dbReference type="Proteomes" id="UP001164250"/>
    </source>
</evidence>
<dbReference type="EMBL" id="CM047906">
    <property type="protein sequence ID" value="KAJ0086949.1"/>
    <property type="molecule type" value="Genomic_DNA"/>
</dbReference>
<accession>A0ACC1AJU3</accession>